<dbReference type="Gene3D" id="3.30.200.20">
    <property type="entry name" value="Phosphorylase Kinase, domain 1"/>
    <property type="match status" value="1"/>
</dbReference>
<dbReference type="AlphaFoldDB" id="A0AAV8V770"/>
<dbReference type="PROSITE" id="PS50011">
    <property type="entry name" value="PROTEIN_KINASE_DOM"/>
    <property type="match status" value="1"/>
</dbReference>
<dbReference type="Proteomes" id="UP001159042">
    <property type="component" value="Unassembled WGS sequence"/>
</dbReference>
<accession>A0AAV8V770</accession>
<sequence length="506" mass="59036">MSIDDYDILSILGNNINCTTYKVRHKENGNLFVWKSVDCGNKSNTNKELLLNQIKNRSDTYHPNIIQFYNYIDQEQDKILYVIMEYCENSSLRNLIDSCTANKNSFAEELVCKILYQIALTIKTTTDNSIEKFSLKNIFIDKDFNVKLLNFKFSEQSETIKEVKMCQLGLLLYEMCTFQVFNKYCYEDALRYAENNNTFSQSMLSLIRYLIKDKTELRKNINKVLCHPTVLLKAAQWTKEKSFVTATNEKILIPKNTHNEDKNTVDIEKLEELRIKETSLQIRELQLNEWEYKLIMKEKKIAAMERTLKDKLEQIQLHLKHKEPTSVRNKSTKSTNSSRLEKKQSYEDLDSTYVSCNDSILLPTSSKLNVNKIIKPAPFTRTLSERRIRFKGHSPLKDIDFNRRRSIKQPKPQKGILLNKNAEWLTCSEDTDKSSTEGSFKGTLSKAKKLFSGKNTYENGHLTNCDVQCTPIAWTEESKKYAFELLRVMNGDKENQQCNEVKHTHL</sequence>
<keyword evidence="5" id="KW-0067">ATP-binding</keyword>
<evidence type="ECO:0000256" key="1">
    <source>
        <dbReference type="ARBA" id="ARBA00012513"/>
    </source>
</evidence>
<dbReference type="Gene3D" id="1.10.510.10">
    <property type="entry name" value="Transferase(Phosphotransferase) domain 1"/>
    <property type="match status" value="1"/>
</dbReference>
<evidence type="ECO:0000256" key="2">
    <source>
        <dbReference type="ARBA" id="ARBA00022679"/>
    </source>
</evidence>
<keyword evidence="3" id="KW-0547">Nucleotide-binding</keyword>
<dbReference type="PANTHER" id="PTHR43671:SF13">
    <property type="entry name" value="SERINE_THREONINE-PROTEIN KINASE NEK2"/>
    <property type="match status" value="1"/>
</dbReference>
<organism evidence="8 9">
    <name type="scientific">Exocentrus adspersus</name>
    <dbReference type="NCBI Taxonomy" id="1586481"/>
    <lineage>
        <taxon>Eukaryota</taxon>
        <taxon>Metazoa</taxon>
        <taxon>Ecdysozoa</taxon>
        <taxon>Arthropoda</taxon>
        <taxon>Hexapoda</taxon>
        <taxon>Insecta</taxon>
        <taxon>Pterygota</taxon>
        <taxon>Neoptera</taxon>
        <taxon>Endopterygota</taxon>
        <taxon>Coleoptera</taxon>
        <taxon>Polyphaga</taxon>
        <taxon>Cucujiformia</taxon>
        <taxon>Chrysomeloidea</taxon>
        <taxon>Cerambycidae</taxon>
        <taxon>Lamiinae</taxon>
        <taxon>Acanthocinini</taxon>
        <taxon>Exocentrus</taxon>
    </lineage>
</organism>
<evidence type="ECO:0000313" key="8">
    <source>
        <dbReference type="EMBL" id="KAJ8910007.1"/>
    </source>
</evidence>
<comment type="caution">
    <text evidence="8">The sequence shown here is derived from an EMBL/GenBank/DDBJ whole genome shotgun (WGS) entry which is preliminary data.</text>
</comment>
<feature type="domain" description="Protein kinase" evidence="7">
    <location>
        <begin position="6"/>
        <end position="230"/>
    </location>
</feature>
<dbReference type="InterPro" id="IPR050660">
    <property type="entry name" value="NEK_Ser/Thr_kinase"/>
</dbReference>
<evidence type="ECO:0000256" key="3">
    <source>
        <dbReference type="ARBA" id="ARBA00022741"/>
    </source>
</evidence>
<dbReference type="EC" id="2.7.11.1" evidence="1"/>
<dbReference type="SUPFAM" id="SSF56112">
    <property type="entry name" value="Protein kinase-like (PK-like)"/>
    <property type="match status" value="1"/>
</dbReference>
<evidence type="ECO:0000313" key="9">
    <source>
        <dbReference type="Proteomes" id="UP001159042"/>
    </source>
</evidence>
<evidence type="ECO:0000256" key="6">
    <source>
        <dbReference type="SAM" id="MobiDB-lite"/>
    </source>
</evidence>
<name>A0AAV8V770_9CUCU</name>
<proteinExistence type="predicted"/>
<evidence type="ECO:0000256" key="4">
    <source>
        <dbReference type="ARBA" id="ARBA00022777"/>
    </source>
</evidence>
<dbReference type="Pfam" id="PF00069">
    <property type="entry name" value="Pkinase"/>
    <property type="match status" value="1"/>
</dbReference>
<feature type="compositionally biased region" description="Polar residues" evidence="6">
    <location>
        <begin position="326"/>
        <end position="338"/>
    </location>
</feature>
<protein>
    <recommendedName>
        <fullName evidence="1">non-specific serine/threonine protein kinase</fullName>
        <ecNumber evidence="1">2.7.11.1</ecNumber>
    </recommendedName>
</protein>
<dbReference type="SMART" id="SM00220">
    <property type="entry name" value="S_TKc"/>
    <property type="match status" value="1"/>
</dbReference>
<dbReference type="GO" id="GO:0005524">
    <property type="term" value="F:ATP binding"/>
    <property type="evidence" value="ECO:0007669"/>
    <property type="project" value="UniProtKB-KW"/>
</dbReference>
<dbReference type="InterPro" id="IPR011009">
    <property type="entry name" value="Kinase-like_dom_sf"/>
</dbReference>
<reference evidence="8 9" key="1">
    <citation type="journal article" date="2023" name="Insect Mol. Biol.">
        <title>Genome sequencing provides insights into the evolution of gene families encoding plant cell wall-degrading enzymes in longhorned beetles.</title>
        <authorList>
            <person name="Shin N.R."/>
            <person name="Okamura Y."/>
            <person name="Kirsch R."/>
            <person name="Pauchet Y."/>
        </authorList>
    </citation>
    <scope>NUCLEOTIDE SEQUENCE [LARGE SCALE GENOMIC DNA]</scope>
    <source>
        <strain evidence="8">EAD_L_NR</strain>
    </source>
</reference>
<keyword evidence="2" id="KW-0808">Transferase</keyword>
<dbReference type="PANTHER" id="PTHR43671">
    <property type="entry name" value="SERINE/THREONINE-PROTEIN KINASE NEK"/>
    <property type="match status" value="1"/>
</dbReference>
<evidence type="ECO:0000259" key="7">
    <source>
        <dbReference type="PROSITE" id="PS50011"/>
    </source>
</evidence>
<feature type="region of interest" description="Disordered" evidence="6">
    <location>
        <begin position="319"/>
        <end position="343"/>
    </location>
</feature>
<dbReference type="InterPro" id="IPR000719">
    <property type="entry name" value="Prot_kinase_dom"/>
</dbReference>
<keyword evidence="4" id="KW-0418">Kinase</keyword>
<gene>
    <name evidence="8" type="ORF">NQ315_006011</name>
</gene>
<dbReference type="GO" id="GO:0004674">
    <property type="term" value="F:protein serine/threonine kinase activity"/>
    <property type="evidence" value="ECO:0007669"/>
    <property type="project" value="UniProtKB-EC"/>
</dbReference>
<dbReference type="EMBL" id="JANEYG010000373">
    <property type="protein sequence ID" value="KAJ8910007.1"/>
    <property type="molecule type" value="Genomic_DNA"/>
</dbReference>
<keyword evidence="9" id="KW-1185">Reference proteome</keyword>
<evidence type="ECO:0000256" key="5">
    <source>
        <dbReference type="ARBA" id="ARBA00022840"/>
    </source>
</evidence>